<accession>A0A160DU19</accession>
<dbReference type="AlphaFoldDB" id="A0A160DU19"/>
<evidence type="ECO:0000313" key="3">
    <source>
        <dbReference type="Proteomes" id="UP000076830"/>
    </source>
</evidence>
<dbReference type="STRING" id="1300342.I596_1892"/>
<feature type="compositionally biased region" description="Low complexity" evidence="1">
    <location>
        <begin position="38"/>
        <end position="48"/>
    </location>
</feature>
<dbReference type="EMBL" id="CP015249">
    <property type="protein sequence ID" value="ANB17915.1"/>
    <property type="molecule type" value="Genomic_DNA"/>
</dbReference>
<sequence>MPAPHRVACPPETAITETFEPMAESGLDQRACRRPAARRNATAPGPHA</sequence>
<protein>
    <submittedName>
        <fullName evidence="2">Uncharacterized protein</fullName>
    </submittedName>
</protein>
<proteinExistence type="predicted"/>
<evidence type="ECO:0000256" key="1">
    <source>
        <dbReference type="SAM" id="MobiDB-lite"/>
    </source>
</evidence>
<name>A0A160DU19_9GAMM</name>
<feature type="region of interest" description="Disordered" evidence="1">
    <location>
        <begin position="24"/>
        <end position="48"/>
    </location>
</feature>
<gene>
    <name evidence="2" type="ORF">I596_1892</name>
</gene>
<reference evidence="2 3" key="1">
    <citation type="submission" date="2016-04" db="EMBL/GenBank/DDBJ databases">
        <title>Complete genome sequence of Dokdonella koreensis DS-123T.</title>
        <authorList>
            <person name="Kim J.F."/>
            <person name="Lee H."/>
            <person name="Kwak M.-J."/>
        </authorList>
    </citation>
    <scope>NUCLEOTIDE SEQUENCE [LARGE SCALE GENOMIC DNA]</scope>
    <source>
        <strain evidence="2 3">DS-123</strain>
    </source>
</reference>
<dbReference type="KEGG" id="dko:I596_1892"/>
<dbReference type="Proteomes" id="UP000076830">
    <property type="component" value="Chromosome"/>
</dbReference>
<evidence type="ECO:0000313" key="2">
    <source>
        <dbReference type="EMBL" id="ANB17915.1"/>
    </source>
</evidence>
<keyword evidence="3" id="KW-1185">Reference proteome</keyword>
<organism evidence="2 3">
    <name type="scientific">Dokdonella koreensis DS-123</name>
    <dbReference type="NCBI Taxonomy" id="1300342"/>
    <lineage>
        <taxon>Bacteria</taxon>
        <taxon>Pseudomonadati</taxon>
        <taxon>Pseudomonadota</taxon>
        <taxon>Gammaproteobacteria</taxon>
        <taxon>Lysobacterales</taxon>
        <taxon>Rhodanobacteraceae</taxon>
        <taxon>Dokdonella</taxon>
    </lineage>
</organism>